<feature type="compositionally biased region" description="Polar residues" evidence="1">
    <location>
        <begin position="117"/>
        <end position="131"/>
    </location>
</feature>
<proteinExistence type="predicted"/>
<organism evidence="2 3">
    <name type="scientific">Zasmidium cellare ATCC 36951</name>
    <dbReference type="NCBI Taxonomy" id="1080233"/>
    <lineage>
        <taxon>Eukaryota</taxon>
        <taxon>Fungi</taxon>
        <taxon>Dikarya</taxon>
        <taxon>Ascomycota</taxon>
        <taxon>Pezizomycotina</taxon>
        <taxon>Dothideomycetes</taxon>
        <taxon>Dothideomycetidae</taxon>
        <taxon>Mycosphaerellales</taxon>
        <taxon>Mycosphaerellaceae</taxon>
        <taxon>Zasmidium</taxon>
    </lineage>
</organism>
<accession>A0A6A6D2G7</accession>
<feature type="region of interest" description="Disordered" evidence="1">
    <location>
        <begin position="117"/>
        <end position="145"/>
    </location>
</feature>
<gene>
    <name evidence="2" type="ORF">M409DRAFT_48529</name>
</gene>
<name>A0A6A6D2G7_ZASCE</name>
<protein>
    <submittedName>
        <fullName evidence="2">Uncharacterized protein</fullName>
    </submittedName>
</protein>
<dbReference type="AlphaFoldDB" id="A0A6A6D2G7"/>
<evidence type="ECO:0000256" key="1">
    <source>
        <dbReference type="SAM" id="MobiDB-lite"/>
    </source>
</evidence>
<sequence length="251" mass="27791">MCEHMANGLSDFGYSGACQLLRPRLATSCRCFESGQDVKVLYFVYYVQWSDVPCGRDHSYSVVDEKDAKLSIYSYLVAVAQYERWDFAKSRGSQAYGGAGRYLPAKFETQYSTSRTFPPNADSATLSSLSHSDLGRGSRRSSVKSMAPKLGKMRGIVAATPLKLERTTESVHVIFEREATLRLFRSLRMKWKSSFTYAARSQPELRGDSPTCHALGAIGGSLGLLVWLSHLGGQELIAPFVTESVRQCIGL</sequence>
<keyword evidence="3" id="KW-1185">Reference proteome</keyword>
<dbReference type="RefSeq" id="XP_033674460.1">
    <property type="nucleotide sequence ID" value="XM_033810964.1"/>
</dbReference>
<reference evidence="2" key="1">
    <citation type="journal article" date="2020" name="Stud. Mycol.">
        <title>101 Dothideomycetes genomes: a test case for predicting lifestyles and emergence of pathogens.</title>
        <authorList>
            <person name="Haridas S."/>
            <person name="Albert R."/>
            <person name="Binder M."/>
            <person name="Bloem J."/>
            <person name="Labutti K."/>
            <person name="Salamov A."/>
            <person name="Andreopoulos B."/>
            <person name="Baker S."/>
            <person name="Barry K."/>
            <person name="Bills G."/>
            <person name="Bluhm B."/>
            <person name="Cannon C."/>
            <person name="Castanera R."/>
            <person name="Culley D."/>
            <person name="Daum C."/>
            <person name="Ezra D."/>
            <person name="Gonzalez J."/>
            <person name="Henrissat B."/>
            <person name="Kuo A."/>
            <person name="Liang C."/>
            <person name="Lipzen A."/>
            <person name="Lutzoni F."/>
            <person name="Magnuson J."/>
            <person name="Mondo S."/>
            <person name="Nolan M."/>
            <person name="Ohm R."/>
            <person name="Pangilinan J."/>
            <person name="Park H.-J."/>
            <person name="Ramirez L."/>
            <person name="Alfaro M."/>
            <person name="Sun H."/>
            <person name="Tritt A."/>
            <person name="Yoshinaga Y."/>
            <person name="Zwiers L.-H."/>
            <person name="Turgeon B."/>
            <person name="Goodwin S."/>
            <person name="Spatafora J."/>
            <person name="Crous P."/>
            <person name="Grigoriev I."/>
        </authorList>
    </citation>
    <scope>NUCLEOTIDE SEQUENCE</scope>
    <source>
        <strain evidence="2">ATCC 36951</strain>
    </source>
</reference>
<dbReference type="GeneID" id="54564236"/>
<dbReference type="Proteomes" id="UP000799537">
    <property type="component" value="Unassembled WGS sequence"/>
</dbReference>
<evidence type="ECO:0000313" key="3">
    <source>
        <dbReference type="Proteomes" id="UP000799537"/>
    </source>
</evidence>
<evidence type="ECO:0000313" key="2">
    <source>
        <dbReference type="EMBL" id="KAF2173571.1"/>
    </source>
</evidence>
<dbReference type="EMBL" id="ML993579">
    <property type="protein sequence ID" value="KAF2173571.1"/>
    <property type="molecule type" value="Genomic_DNA"/>
</dbReference>